<evidence type="ECO:0000256" key="1">
    <source>
        <dbReference type="SAM" id="Phobius"/>
    </source>
</evidence>
<feature type="transmembrane region" description="Helical" evidence="1">
    <location>
        <begin position="12"/>
        <end position="33"/>
    </location>
</feature>
<dbReference type="AlphaFoldDB" id="B4S539"/>
<dbReference type="RefSeq" id="WP_012506518.1">
    <property type="nucleotide sequence ID" value="NC_011059.1"/>
</dbReference>
<dbReference type="Proteomes" id="UP000002725">
    <property type="component" value="Chromosome"/>
</dbReference>
<gene>
    <name evidence="2" type="ordered locus">Paes_1973</name>
</gene>
<keyword evidence="1" id="KW-0472">Membrane</keyword>
<dbReference type="EMBL" id="CP001108">
    <property type="protein sequence ID" value="ACF46985.1"/>
    <property type="molecule type" value="Genomic_DNA"/>
</dbReference>
<evidence type="ECO:0000313" key="3">
    <source>
        <dbReference type="Proteomes" id="UP000002725"/>
    </source>
</evidence>
<keyword evidence="3" id="KW-1185">Reference proteome</keyword>
<keyword evidence="1" id="KW-1133">Transmembrane helix</keyword>
<protein>
    <submittedName>
        <fullName evidence="2">Uncharacterized protein</fullName>
    </submittedName>
</protein>
<accession>B4S539</accession>
<proteinExistence type="predicted"/>
<evidence type="ECO:0000313" key="2">
    <source>
        <dbReference type="EMBL" id="ACF46985.1"/>
    </source>
</evidence>
<organism evidence="2 3">
    <name type="scientific">Prosthecochloris aestuarii (strain DSM 271 / SK 413)</name>
    <dbReference type="NCBI Taxonomy" id="290512"/>
    <lineage>
        <taxon>Bacteria</taxon>
        <taxon>Pseudomonadati</taxon>
        <taxon>Chlorobiota</taxon>
        <taxon>Chlorobiia</taxon>
        <taxon>Chlorobiales</taxon>
        <taxon>Chlorobiaceae</taxon>
        <taxon>Prosthecochloris</taxon>
    </lineage>
</organism>
<dbReference type="KEGG" id="paa:Paes_1973"/>
<reference evidence="2" key="1">
    <citation type="submission" date="2008-06" db="EMBL/GenBank/DDBJ databases">
        <title>Complete sequence of chromosome of Prosthecochloris aestuarii DSM 271.</title>
        <authorList>
            <consortium name="US DOE Joint Genome Institute"/>
            <person name="Lucas S."/>
            <person name="Copeland A."/>
            <person name="Lapidus A."/>
            <person name="Glavina del Rio T."/>
            <person name="Dalin E."/>
            <person name="Tice H."/>
            <person name="Bruce D."/>
            <person name="Goodwin L."/>
            <person name="Pitluck S."/>
            <person name="Schmutz J."/>
            <person name="Larimer F."/>
            <person name="Land M."/>
            <person name="Hauser L."/>
            <person name="Kyrpides N."/>
            <person name="Anderson I."/>
            <person name="Liu Z."/>
            <person name="Li T."/>
            <person name="Zhao F."/>
            <person name="Overmann J."/>
            <person name="Bryant D.A."/>
            <person name="Richardson P."/>
        </authorList>
    </citation>
    <scope>NUCLEOTIDE SEQUENCE [LARGE SCALE GENOMIC DNA]</scope>
    <source>
        <strain evidence="2">DSM 271</strain>
    </source>
</reference>
<sequence length="130" mass="14448">MALSSRSNIVKNLWRFFEILFFFMVSVLGYTFLAKTSVNAKSKSREHLSRPDCVERLYDASVETLYLPFVHSGAWLHALSSKPDTEHASSCSAVIPLFLPVIADSPAPPAAPNHLPAPHNLFQQNPVLLN</sequence>
<dbReference type="STRING" id="290512.Paes_1973"/>
<keyword evidence="1" id="KW-0812">Transmembrane</keyword>
<name>B4S539_PROA2</name>
<dbReference type="HOGENOM" id="CLU_1936176_0_0_10"/>
<dbReference type="eggNOG" id="ENOG502ZN0F">
    <property type="taxonomic scope" value="Bacteria"/>
</dbReference>